<dbReference type="EC" id="2.7.7.7" evidence="2"/>
<comment type="subunit">
    <text evidence="2">Monomer.</text>
</comment>
<evidence type="ECO:0000313" key="4">
    <source>
        <dbReference type="EMBL" id="MFC1853897.1"/>
    </source>
</evidence>
<dbReference type="PROSITE" id="PS50173">
    <property type="entry name" value="UMUC"/>
    <property type="match status" value="1"/>
</dbReference>
<dbReference type="Gene3D" id="3.30.70.270">
    <property type="match status" value="1"/>
</dbReference>
<dbReference type="Proteomes" id="UP001594351">
    <property type="component" value="Unassembled WGS sequence"/>
</dbReference>
<dbReference type="Pfam" id="PF11799">
    <property type="entry name" value="IMS_C"/>
    <property type="match status" value="1"/>
</dbReference>
<comment type="catalytic activity">
    <reaction evidence="2">
        <text>DNA(n) + a 2'-deoxyribonucleoside 5'-triphosphate = DNA(n+1) + diphosphate</text>
        <dbReference type="Rhea" id="RHEA:22508"/>
        <dbReference type="Rhea" id="RHEA-COMP:17339"/>
        <dbReference type="Rhea" id="RHEA-COMP:17340"/>
        <dbReference type="ChEBI" id="CHEBI:33019"/>
        <dbReference type="ChEBI" id="CHEBI:61560"/>
        <dbReference type="ChEBI" id="CHEBI:173112"/>
        <dbReference type="EC" id="2.7.7.7"/>
    </reaction>
</comment>
<dbReference type="InterPro" id="IPR024728">
    <property type="entry name" value="PolY_HhH_motif"/>
</dbReference>
<keyword evidence="2 4" id="KW-0548">Nucleotidyltransferase</keyword>
<keyword evidence="2 4" id="KW-0808">Transferase</keyword>
<reference evidence="4 5" key="1">
    <citation type="submission" date="2024-09" db="EMBL/GenBank/DDBJ databases">
        <title>Laminarin stimulates single cell rates of sulfate reduction while oxygen inhibits transcriptomic activity in coastal marine sediment.</title>
        <authorList>
            <person name="Lindsay M."/>
            <person name="Orcutt B."/>
            <person name="Emerson D."/>
            <person name="Stepanauskas R."/>
            <person name="D'Angelo T."/>
        </authorList>
    </citation>
    <scope>NUCLEOTIDE SEQUENCE [LARGE SCALE GENOMIC DNA]</scope>
    <source>
        <strain evidence="4">SAG AM-311-K15</strain>
    </source>
</reference>
<dbReference type="Pfam" id="PF00817">
    <property type="entry name" value="IMS"/>
    <property type="match status" value="1"/>
</dbReference>
<keyword evidence="2" id="KW-0963">Cytoplasm</keyword>
<name>A0ABV6Z631_UNCC1</name>
<dbReference type="SUPFAM" id="SSF100879">
    <property type="entry name" value="Lesion bypass DNA polymerase (Y-family), little finger domain"/>
    <property type="match status" value="1"/>
</dbReference>
<dbReference type="InterPro" id="IPR022880">
    <property type="entry name" value="DNApol_IV"/>
</dbReference>
<dbReference type="InterPro" id="IPR036775">
    <property type="entry name" value="DNA_pol_Y-fam_lit_finger_sf"/>
</dbReference>
<sequence length="415" mass="46696">MSGFEPAKIQKWIFHVDMDAFFVSVEKAKNPALVGKPVVVGGNPEGRGVVAAASYEARRYGIHSAMPAARVKRLCPQALFIRGSYEDYQRVSNQIKVIFEDFTPDVEMVSIDEAFLDLTGFERLYGPVMETAHRIRDRILLETKCPASIGIATNKLVAKVASNYAKPNGILFVRPGYETSFFSHLSIDKIPGIGEVTTERLTSLGIRKVGDLIRVGRDVLELTMGNTGLSLYHKALGQGQEKLSAPHLPKSIGNETTFDEDTIDTEVIESILSYLTEKATNRLRQKALRARKVSLKLRYSDFQTLTRDYTFHVPTDVDQEISAVVISLFRKAFTRRTRVRLVGVTLGNLTPKPWQIPIPILHCLKAEKLRAVYEKVDDLRDRYGFGTLLNAHSFMYRLARNDQHLGRGKEQLFAH</sequence>
<keyword evidence="2" id="KW-0515">Mutator protein</keyword>
<proteinExistence type="inferred from homology"/>
<evidence type="ECO:0000256" key="1">
    <source>
        <dbReference type="ARBA" id="ARBA00010945"/>
    </source>
</evidence>
<dbReference type="Gene3D" id="1.10.150.20">
    <property type="entry name" value="5' to 3' exonuclease, C-terminal subdomain"/>
    <property type="match status" value="1"/>
</dbReference>
<dbReference type="GO" id="GO:0003887">
    <property type="term" value="F:DNA-directed DNA polymerase activity"/>
    <property type="evidence" value="ECO:0007669"/>
    <property type="project" value="UniProtKB-EC"/>
</dbReference>
<dbReference type="InterPro" id="IPR017961">
    <property type="entry name" value="DNA_pol_Y-fam_little_finger"/>
</dbReference>
<dbReference type="Pfam" id="PF11798">
    <property type="entry name" value="IMS_HHH"/>
    <property type="match status" value="1"/>
</dbReference>
<dbReference type="Gene3D" id="3.40.1170.60">
    <property type="match status" value="1"/>
</dbReference>
<feature type="domain" description="UmuC" evidence="3">
    <location>
        <begin position="13"/>
        <end position="194"/>
    </location>
</feature>
<comment type="subcellular location">
    <subcellularLocation>
        <location evidence="2">Cytoplasm</location>
    </subcellularLocation>
</comment>
<feature type="binding site" evidence="2">
    <location>
        <position position="112"/>
    </location>
    <ligand>
        <name>Mg(2+)</name>
        <dbReference type="ChEBI" id="CHEBI:18420"/>
    </ligand>
</feature>
<feature type="site" description="Substrate discrimination" evidence="2">
    <location>
        <position position="22"/>
    </location>
</feature>
<evidence type="ECO:0000256" key="2">
    <source>
        <dbReference type="HAMAP-Rule" id="MF_01113"/>
    </source>
</evidence>
<evidence type="ECO:0000313" key="5">
    <source>
        <dbReference type="Proteomes" id="UP001594351"/>
    </source>
</evidence>
<dbReference type="InterPro" id="IPR043502">
    <property type="entry name" value="DNA/RNA_pol_sf"/>
</dbReference>
<comment type="caution">
    <text evidence="4">The sequence shown here is derived from an EMBL/GenBank/DDBJ whole genome shotgun (WGS) entry which is preliminary data.</text>
</comment>
<dbReference type="NCBIfam" id="NF002677">
    <property type="entry name" value="PRK02406.1"/>
    <property type="match status" value="1"/>
</dbReference>
<keyword evidence="2" id="KW-0235">DNA replication</keyword>
<accession>A0ABV6Z631</accession>
<evidence type="ECO:0000259" key="3">
    <source>
        <dbReference type="PROSITE" id="PS50173"/>
    </source>
</evidence>
<keyword evidence="2" id="KW-0227">DNA damage</keyword>
<keyword evidence="2" id="KW-0479">Metal-binding</keyword>
<dbReference type="InterPro" id="IPR001126">
    <property type="entry name" value="UmuC"/>
</dbReference>
<keyword evidence="2" id="KW-0239">DNA-directed DNA polymerase</keyword>
<dbReference type="HAMAP" id="MF_01113">
    <property type="entry name" value="DNApol_IV"/>
    <property type="match status" value="1"/>
</dbReference>
<comment type="cofactor">
    <cofactor evidence="2">
        <name>Mg(2+)</name>
        <dbReference type="ChEBI" id="CHEBI:18420"/>
    </cofactor>
    <text evidence="2">Binds 2 magnesium ions per subunit.</text>
</comment>
<comment type="function">
    <text evidence="2">Poorly processive, error-prone DNA polymerase involved in untargeted mutagenesis. Copies undamaged DNA at stalled replication forks, which arise in vivo from mismatched or misaligned primer ends. These misaligned primers can be extended by PolIV. Exhibits no 3'-5' exonuclease (proofreading) activity. May be involved in translesional synthesis, in conjunction with the beta clamp from PolIII.</text>
</comment>
<feature type="binding site" evidence="2">
    <location>
        <position position="17"/>
    </location>
    <ligand>
        <name>Mg(2+)</name>
        <dbReference type="ChEBI" id="CHEBI:18420"/>
    </ligand>
</feature>
<organism evidence="4 5">
    <name type="scientific">candidate division CSSED10-310 bacterium</name>
    <dbReference type="NCBI Taxonomy" id="2855610"/>
    <lineage>
        <taxon>Bacteria</taxon>
        <taxon>Bacteria division CSSED10-310</taxon>
    </lineage>
</organism>
<dbReference type="CDD" id="cd03586">
    <property type="entry name" value="PolY_Pol_IV_kappa"/>
    <property type="match status" value="1"/>
</dbReference>
<dbReference type="PANTHER" id="PTHR11076">
    <property type="entry name" value="DNA REPAIR POLYMERASE UMUC / TRANSFERASE FAMILY MEMBER"/>
    <property type="match status" value="1"/>
</dbReference>
<dbReference type="InterPro" id="IPR050116">
    <property type="entry name" value="DNA_polymerase-Y"/>
</dbReference>
<dbReference type="InterPro" id="IPR043128">
    <property type="entry name" value="Rev_trsase/Diguanyl_cyclase"/>
</dbReference>
<dbReference type="PANTHER" id="PTHR11076:SF33">
    <property type="entry name" value="DNA POLYMERASE KAPPA"/>
    <property type="match status" value="1"/>
</dbReference>
<keyword evidence="5" id="KW-1185">Reference proteome</keyword>
<dbReference type="Gene3D" id="3.30.1490.100">
    <property type="entry name" value="DNA polymerase, Y-family, little finger domain"/>
    <property type="match status" value="1"/>
</dbReference>
<gene>
    <name evidence="2 4" type="primary">dinB</name>
    <name evidence="4" type="ORF">ACFL27_27245</name>
</gene>
<protein>
    <recommendedName>
        <fullName evidence="2">DNA polymerase IV</fullName>
        <shortName evidence="2">Pol IV</shortName>
        <ecNumber evidence="2">2.7.7.7</ecNumber>
    </recommendedName>
</protein>
<keyword evidence="2" id="KW-0234">DNA repair</keyword>
<keyword evidence="2" id="KW-0460">Magnesium</keyword>
<feature type="active site" evidence="2">
    <location>
        <position position="113"/>
    </location>
</feature>
<dbReference type="SUPFAM" id="SSF56672">
    <property type="entry name" value="DNA/RNA polymerases"/>
    <property type="match status" value="1"/>
</dbReference>
<keyword evidence="2" id="KW-0238">DNA-binding</keyword>
<dbReference type="EMBL" id="JBHPBY010000638">
    <property type="protein sequence ID" value="MFC1853897.1"/>
    <property type="molecule type" value="Genomic_DNA"/>
</dbReference>
<comment type="similarity">
    <text evidence="1 2">Belongs to the DNA polymerase type-Y family.</text>
</comment>